<reference evidence="2 3" key="1">
    <citation type="journal article" date="2015" name="Genome Announc.">
        <title>Draft Genome Sequence of Cyanobacterium Hassallia byssoidea Strain VB512170, Isolated from Monuments in India.</title>
        <authorList>
            <person name="Singh D."/>
            <person name="Chandrababunaidu M.M."/>
            <person name="Panda A."/>
            <person name="Sen D."/>
            <person name="Bhattacharyya S."/>
            <person name="Adhikary S.P."/>
            <person name="Tripathy S."/>
        </authorList>
    </citation>
    <scope>NUCLEOTIDE SEQUENCE [LARGE SCALE GENOMIC DNA]</scope>
    <source>
        <strain evidence="2 3">VB512170</strain>
    </source>
</reference>
<protein>
    <submittedName>
        <fullName evidence="2">Photosystem II protein D1</fullName>
    </submittedName>
</protein>
<evidence type="ECO:0000313" key="3">
    <source>
        <dbReference type="Proteomes" id="UP000031549"/>
    </source>
</evidence>
<dbReference type="InterPro" id="IPR055266">
    <property type="entry name" value="D1/D2"/>
</dbReference>
<dbReference type="EMBL" id="JTCM02000138">
    <property type="protein sequence ID" value="NEU76869.1"/>
    <property type="molecule type" value="Genomic_DNA"/>
</dbReference>
<dbReference type="GO" id="GO:0009772">
    <property type="term" value="P:photosynthetic electron transport in photosystem II"/>
    <property type="evidence" value="ECO:0007669"/>
    <property type="project" value="InterPro"/>
</dbReference>
<dbReference type="SUPFAM" id="SSF81483">
    <property type="entry name" value="Bacterial photosystem II reaction centre, L and M subunits"/>
    <property type="match status" value="1"/>
</dbReference>
<accession>A0A846HJ15</accession>
<dbReference type="RefSeq" id="WP_163519364.1">
    <property type="nucleotide sequence ID" value="NZ_JTCM02000138.1"/>
</dbReference>
<keyword evidence="3" id="KW-1185">Reference proteome</keyword>
<name>A0A846HJ15_9CYAN</name>
<comment type="caution">
    <text evidence="2">The sequence shown here is derived from an EMBL/GenBank/DDBJ whole genome shotgun (WGS) entry which is preliminary data.</text>
</comment>
<dbReference type="PANTHER" id="PTHR33149">
    <property type="entry name" value="PHOTOSYSTEM II PROTEIN D1"/>
    <property type="match status" value="1"/>
</dbReference>
<dbReference type="AlphaFoldDB" id="A0A846HJ15"/>
<sequence length="50" mass="5356">GRVINTWADVINRANLGMEVMHERNAHNFPLDLAAADFAPVALTAPAING</sequence>
<evidence type="ECO:0000256" key="1">
    <source>
        <dbReference type="ARBA" id="ARBA00023078"/>
    </source>
</evidence>
<proteinExistence type="predicted"/>
<evidence type="ECO:0000313" key="2">
    <source>
        <dbReference type="EMBL" id="NEU76869.1"/>
    </source>
</evidence>
<dbReference type="Proteomes" id="UP000031549">
    <property type="component" value="Unassembled WGS sequence"/>
</dbReference>
<feature type="non-terminal residue" evidence="2">
    <location>
        <position position="1"/>
    </location>
</feature>
<dbReference type="PANTHER" id="PTHR33149:SF55">
    <property type="entry name" value="PHOTOSYSTEM II PROTEIN D1"/>
    <property type="match status" value="1"/>
</dbReference>
<dbReference type="InterPro" id="IPR036854">
    <property type="entry name" value="Photo_II_D1/D2_sf"/>
</dbReference>
<dbReference type="GO" id="GO:0009523">
    <property type="term" value="C:photosystem II"/>
    <property type="evidence" value="ECO:0007669"/>
    <property type="project" value="TreeGrafter"/>
</dbReference>
<organism evidence="2 3">
    <name type="scientific">Hassallia byssoidea VB512170</name>
    <dbReference type="NCBI Taxonomy" id="1304833"/>
    <lineage>
        <taxon>Bacteria</taxon>
        <taxon>Bacillati</taxon>
        <taxon>Cyanobacteriota</taxon>
        <taxon>Cyanophyceae</taxon>
        <taxon>Nostocales</taxon>
        <taxon>Tolypothrichaceae</taxon>
        <taxon>Hassallia</taxon>
    </lineage>
</organism>
<gene>
    <name evidence="2" type="ORF">PI95_031305</name>
</gene>
<keyword evidence="1" id="KW-0793">Thylakoid</keyword>